<protein>
    <submittedName>
        <fullName evidence="13">Uncharacterized protein</fullName>
    </submittedName>
</protein>
<keyword evidence="3 10" id="KW-0732">Signal</keyword>
<dbReference type="PROSITE" id="PS51162">
    <property type="entry name" value="THYROGLOBULIN_1_2"/>
    <property type="match status" value="1"/>
</dbReference>
<dbReference type="SUPFAM" id="SSF47473">
    <property type="entry name" value="EF-hand"/>
    <property type="match status" value="1"/>
</dbReference>
<dbReference type="InterPro" id="IPR019577">
    <property type="entry name" value="SPARC/Testican_Ca-bd-dom"/>
</dbReference>
<dbReference type="CDD" id="cd00191">
    <property type="entry name" value="TY"/>
    <property type="match status" value="1"/>
</dbReference>
<keyword evidence="14" id="KW-1185">Reference proteome</keyword>
<dbReference type="SMART" id="SM00211">
    <property type="entry name" value="TY"/>
    <property type="match status" value="1"/>
</dbReference>
<dbReference type="Gene3D" id="1.10.238.10">
    <property type="entry name" value="EF-hand"/>
    <property type="match status" value="1"/>
</dbReference>
<feature type="compositionally biased region" description="Acidic residues" evidence="9">
    <location>
        <begin position="113"/>
        <end position="148"/>
    </location>
</feature>
<name>A0AAV2PH52_MEGNR</name>
<comment type="caution">
    <text evidence="13">The sequence shown here is derived from an EMBL/GenBank/DDBJ whole genome shotgun (WGS) entry which is preliminary data.</text>
</comment>
<evidence type="ECO:0000256" key="10">
    <source>
        <dbReference type="SAM" id="SignalP"/>
    </source>
</evidence>
<feature type="compositionally biased region" description="Acidic residues" evidence="9">
    <location>
        <begin position="533"/>
        <end position="545"/>
    </location>
</feature>
<feature type="compositionally biased region" description="Polar residues" evidence="9">
    <location>
        <begin position="242"/>
        <end position="252"/>
    </location>
</feature>
<evidence type="ECO:0000256" key="4">
    <source>
        <dbReference type="ARBA" id="ARBA00022974"/>
    </source>
</evidence>
<dbReference type="SUPFAM" id="SSF100895">
    <property type="entry name" value="Kazal-type serine protease inhibitors"/>
    <property type="match status" value="1"/>
</dbReference>
<organism evidence="13 14">
    <name type="scientific">Meganyctiphanes norvegica</name>
    <name type="common">Northern krill</name>
    <name type="synonym">Thysanopoda norvegica</name>
    <dbReference type="NCBI Taxonomy" id="48144"/>
    <lineage>
        <taxon>Eukaryota</taxon>
        <taxon>Metazoa</taxon>
        <taxon>Ecdysozoa</taxon>
        <taxon>Arthropoda</taxon>
        <taxon>Crustacea</taxon>
        <taxon>Multicrustacea</taxon>
        <taxon>Malacostraca</taxon>
        <taxon>Eumalacostraca</taxon>
        <taxon>Eucarida</taxon>
        <taxon>Euphausiacea</taxon>
        <taxon>Euphausiidae</taxon>
        <taxon>Meganyctiphanes</taxon>
    </lineage>
</organism>
<evidence type="ECO:0000256" key="7">
    <source>
        <dbReference type="ARBA" id="ARBA00023207"/>
    </source>
</evidence>
<comment type="caution">
    <text evidence="8">Lacks conserved residue(s) required for the propagation of feature annotation.</text>
</comment>
<feature type="region of interest" description="Disordered" evidence="9">
    <location>
        <begin position="233"/>
        <end position="297"/>
    </location>
</feature>
<dbReference type="PROSITE" id="PS51257">
    <property type="entry name" value="PROKAR_LIPOPROTEIN"/>
    <property type="match status" value="1"/>
</dbReference>
<dbReference type="GO" id="GO:0005509">
    <property type="term" value="F:calcium ion binding"/>
    <property type="evidence" value="ECO:0007669"/>
    <property type="project" value="InterPro"/>
</dbReference>
<evidence type="ECO:0000256" key="9">
    <source>
        <dbReference type="SAM" id="MobiDB-lite"/>
    </source>
</evidence>
<evidence type="ECO:0000256" key="5">
    <source>
        <dbReference type="ARBA" id="ARBA00023157"/>
    </source>
</evidence>
<dbReference type="InterPro" id="IPR000716">
    <property type="entry name" value="Thyroglobulin_1"/>
</dbReference>
<evidence type="ECO:0000259" key="12">
    <source>
        <dbReference type="PROSITE" id="PS51465"/>
    </source>
</evidence>
<dbReference type="PANTHER" id="PTHR13866:SF30">
    <property type="match status" value="1"/>
</dbReference>
<dbReference type="Gene3D" id="3.30.60.30">
    <property type="match status" value="1"/>
</dbReference>
<evidence type="ECO:0000313" key="14">
    <source>
        <dbReference type="Proteomes" id="UP001497623"/>
    </source>
</evidence>
<keyword evidence="7" id="KW-0357">Heparan sulfate</keyword>
<dbReference type="PROSITE" id="PS51465">
    <property type="entry name" value="KAZAL_2"/>
    <property type="match status" value="1"/>
</dbReference>
<dbReference type="EMBL" id="CAXKWB010000020">
    <property type="protein sequence ID" value="CAL4058668.1"/>
    <property type="molecule type" value="Genomic_DNA"/>
</dbReference>
<evidence type="ECO:0000256" key="1">
    <source>
        <dbReference type="ARBA" id="ARBA00004613"/>
    </source>
</evidence>
<evidence type="ECO:0000259" key="11">
    <source>
        <dbReference type="PROSITE" id="PS51162"/>
    </source>
</evidence>
<feature type="domain" description="Thyroglobulin type-1" evidence="11">
    <location>
        <begin position="459"/>
        <end position="519"/>
    </location>
</feature>
<feature type="domain" description="Kazal-like" evidence="12">
    <location>
        <begin position="157"/>
        <end position="208"/>
    </location>
</feature>
<dbReference type="PROSITE" id="PS00484">
    <property type="entry name" value="THYROGLOBULIN_1_1"/>
    <property type="match status" value="1"/>
</dbReference>
<feature type="disulfide bond" evidence="8">
    <location>
        <begin position="491"/>
        <end position="498"/>
    </location>
</feature>
<dbReference type="GO" id="GO:0005615">
    <property type="term" value="C:extracellular space"/>
    <property type="evidence" value="ECO:0007669"/>
    <property type="project" value="TreeGrafter"/>
</dbReference>
<dbReference type="SMART" id="SM00280">
    <property type="entry name" value="KAZAL"/>
    <property type="match status" value="1"/>
</dbReference>
<dbReference type="GO" id="GO:0050840">
    <property type="term" value="F:extracellular matrix binding"/>
    <property type="evidence" value="ECO:0007669"/>
    <property type="project" value="TreeGrafter"/>
</dbReference>
<gene>
    <name evidence="13" type="ORF">MNOR_LOCUS112</name>
</gene>
<dbReference type="InterPro" id="IPR036058">
    <property type="entry name" value="Kazal_dom_sf"/>
</dbReference>
<dbReference type="AlphaFoldDB" id="A0AAV2PH52"/>
<keyword evidence="4" id="KW-0654">Proteoglycan</keyword>
<keyword evidence="5 8" id="KW-1015">Disulfide bond</keyword>
<evidence type="ECO:0000313" key="13">
    <source>
        <dbReference type="EMBL" id="CAL4058668.1"/>
    </source>
</evidence>
<evidence type="ECO:0000256" key="6">
    <source>
        <dbReference type="ARBA" id="ARBA00023180"/>
    </source>
</evidence>
<feature type="non-terminal residue" evidence="13">
    <location>
        <position position="555"/>
    </location>
</feature>
<dbReference type="GO" id="GO:0005518">
    <property type="term" value="F:collagen binding"/>
    <property type="evidence" value="ECO:0007669"/>
    <property type="project" value="TreeGrafter"/>
</dbReference>
<dbReference type="Pfam" id="PF07648">
    <property type="entry name" value="Kazal_2"/>
    <property type="match status" value="1"/>
</dbReference>
<feature type="chain" id="PRO_5043785771" evidence="10">
    <location>
        <begin position="22"/>
        <end position="555"/>
    </location>
</feature>
<dbReference type="InterPro" id="IPR036857">
    <property type="entry name" value="Thyroglobulin_1_sf"/>
</dbReference>
<evidence type="ECO:0000256" key="2">
    <source>
        <dbReference type="ARBA" id="ARBA00022525"/>
    </source>
</evidence>
<comment type="subcellular location">
    <subcellularLocation>
        <location evidence="1">Secreted</location>
    </subcellularLocation>
</comment>
<feature type="signal peptide" evidence="10">
    <location>
        <begin position="1"/>
        <end position="21"/>
    </location>
</feature>
<proteinExistence type="predicted"/>
<feature type="region of interest" description="Disordered" evidence="9">
    <location>
        <begin position="530"/>
        <end position="555"/>
    </location>
</feature>
<reference evidence="13 14" key="1">
    <citation type="submission" date="2024-05" db="EMBL/GenBank/DDBJ databases">
        <authorList>
            <person name="Wallberg A."/>
        </authorList>
    </citation>
    <scope>NUCLEOTIDE SEQUENCE [LARGE SCALE GENOMIC DNA]</scope>
</reference>
<feature type="region of interest" description="Disordered" evidence="9">
    <location>
        <begin position="107"/>
        <end position="156"/>
    </location>
</feature>
<evidence type="ECO:0000256" key="3">
    <source>
        <dbReference type="ARBA" id="ARBA00022729"/>
    </source>
</evidence>
<dbReference type="Pfam" id="PF00086">
    <property type="entry name" value="Thyroglobulin_1"/>
    <property type="match status" value="1"/>
</dbReference>
<feature type="compositionally biased region" description="Basic residues" evidence="9">
    <location>
        <begin position="285"/>
        <end position="297"/>
    </location>
</feature>
<dbReference type="CDD" id="cd00104">
    <property type="entry name" value="KAZAL_FS"/>
    <property type="match status" value="1"/>
</dbReference>
<dbReference type="Proteomes" id="UP001497623">
    <property type="component" value="Unassembled WGS sequence"/>
</dbReference>
<sequence length="555" mass="63665">MRSLPSVLVLLLAGCWGGGLCLGEGGTPKRNTNHQLQEDFEFVEDGKDRNGSSGERRTWMLDPDSSLCCHLRRALRMALKMDHRQVRTKDKVIPLKEATTAVANEELPKSWDALDDYDDDDYEDDDDDYLLDDEDEEEEEESEEDDIMQDQTLNRGPFADKQCPSCPVVRPTFLCGSDNRTYSSLCRLHYHNCIHDASVRIACKGFCPCTDPNSRAAKKERQRERMDAYMNKLRDTKDESETQAPDTQTMSDQNDKDMQNTAEIATTGRIKKNKHNKDSKDKYSNHVRSRYSKVKSYKNKYSKNKYSKYDKDSYRKMDKYNKRTWGHRNENSRKNSNTVWGPNECSQEALEAMGNRMLDWFSVIMADARTRANGGTGVNKGTVRYHHVAAAPTWCKAEVAWMLGHLDNDEDSRLSVKELYQLEHDDHERCIKPFIDRCDLDRDIFLSAREWCKCFDKSERPCAALRRTSKGLLRGYIPECDSEGYYQATQCHASAGVCWCVDRHGVELPNTRTRGTSNCDAVLKNAELSNHVDDEDDDEDDDDTIEGSADMPLDI</sequence>
<dbReference type="InterPro" id="IPR011992">
    <property type="entry name" value="EF-hand-dom_pair"/>
</dbReference>
<dbReference type="Pfam" id="PF10591">
    <property type="entry name" value="SPARC_Ca_bdg"/>
    <property type="match status" value="1"/>
</dbReference>
<keyword evidence="2" id="KW-0964">Secreted</keyword>
<dbReference type="InterPro" id="IPR002350">
    <property type="entry name" value="Kazal_dom"/>
</dbReference>
<dbReference type="PANTHER" id="PTHR13866">
    <property type="entry name" value="SPARC OSTEONECTIN"/>
    <property type="match status" value="1"/>
</dbReference>
<dbReference type="SUPFAM" id="SSF57610">
    <property type="entry name" value="Thyroglobulin type-1 domain"/>
    <property type="match status" value="1"/>
</dbReference>
<evidence type="ECO:0000256" key="8">
    <source>
        <dbReference type="PROSITE-ProRule" id="PRU00500"/>
    </source>
</evidence>
<keyword evidence="6" id="KW-0325">Glycoprotein</keyword>
<accession>A0AAV2PH52</accession>